<dbReference type="RefSeq" id="XP_028152041.1">
    <property type="nucleotide sequence ID" value="XM_028296240.1"/>
</dbReference>
<protein>
    <submittedName>
        <fullName evidence="2">Uncharacterized protein LOC114345420</fullName>
    </submittedName>
</protein>
<evidence type="ECO:0000256" key="1">
    <source>
        <dbReference type="SAM" id="MobiDB-lite"/>
    </source>
</evidence>
<sequence length="140" mass="15922">MQAKEEKIAGKATRNNRKLSKKKKEVKKTRGTQNKCTMFCRNKDGMLLGDKTEKLNRCAEYFGELLNDKGQTETEMQQRGQEIEQQIQEAEPQQTQVPTEMEIITVIKDLKNNKNAGESEVPAEILKLGGNILQQKIADL</sequence>
<organism evidence="2">
    <name type="scientific">Diabrotica virgifera virgifera</name>
    <name type="common">western corn rootworm</name>
    <dbReference type="NCBI Taxonomy" id="50390"/>
    <lineage>
        <taxon>Eukaryota</taxon>
        <taxon>Metazoa</taxon>
        <taxon>Ecdysozoa</taxon>
        <taxon>Arthropoda</taxon>
        <taxon>Hexapoda</taxon>
        <taxon>Insecta</taxon>
        <taxon>Pterygota</taxon>
        <taxon>Neoptera</taxon>
        <taxon>Endopterygota</taxon>
        <taxon>Coleoptera</taxon>
        <taxon>Polyphaga</taxon>
        <taxon>Cucujiformia</taxon>
        <taxon>Chrysomeloidea</taxon>
        <taxon>Chrysomelidae</taxon>
        <taxon>Galerucinae</taxon>
        <taxon>Diabroticina</taxon>
        <taxon>Diabroticites</taxon>
        <taxon>Diabrotica</taxon>
    </lineage>
</organism>
<feature type="region of interest" description="Disordered" evidence="1">
    <location>
        <begin position="1"/>
        <end position="32"/>
    </location>
</feature>
<dbReference type="AlphaFoldDB" id="A0A6P7GQ63"/>
<proteinExistence type="predicted"/>
<name>A0A6P7GQ63_DIAVI</name>
<accession>A0A6P7GQ63</accession>
<feature type="compositionally biased region" description="Basic residues" evidence="1">
    <location>
        <begin position="14"/>
        <end position="30"/>
    </location>
</feature>
<dbReference type="InParanoid" id="A0A6P7GQ63"/>
<gene>
    <name evidence="2" type="primary">LOC114345420</name>
</gene>
<reference evidence="2" key="1">
    <citation type="submission" date="2025-08" db="UniProtKB">
        <authorList>
            <consortium name="RefSeq"/>
        </authorList>
    </citation>
    <scope>IDENTIFICATION</scope>
    <source>
        <tissue evidence="2">Whole insect</tissue>
    </source>
</reference>
<evidence type="ECO:0000313" key="2">
    <source>
        <dbReference type="RefSeq" id="XP_028152041.1"/>
    </source>
</evidence>